<reference evidence="2" key="1">
    <citation type="submission" date="2015-09" db="EMBL/GenBank/DDBJ databases">
        <title>De novo assembly of Pectinophora gossypiella (Pink Bollworm) gut transcriptome.</title>
        <authorList>
            <person name="Tassone E.E."/>
        </authorList>
    </citation>
    <scope>NUCLEOTIDE SEQUENCE</scope>
</reference>
<name>A0A1E1WHG2_PECGO</name>
<evidence type="ECO:0000313" key="2">
    <source>
        <dbReference type="EMBL" id="JAT86422.1"/>
    </source>
</evidence>
<gene>
    <name evidence="2" type="ORF">g.17543</name>
</gene>
<accession>A0A1E1WHG2</accession>
<sequence length="100" mass="10864">PKANAFSTEIESSNVLQVVAEDNVSEEQSIVENDKTLDIIPEMKTCEVTESENNSNDDDTEDVKKGDNETTPKSEADSAAEENVDDSLTTINKVLVDESA</sequence>
<evidence type="ECO:0000256" key="1">
    <source>
        <dbReference type="SAM" id="MobiDB-lite"/>
    </source>
</evidence>
<organism evidence="2">
    <name type="scientific">Pectinophora gossypiella</name>
    <name type="common">Cotton pink bollworm</name>
    <name type="synonym">Depressaria gossypiella</name>
    <dbReference type="NCBI Taxonomy" id="13191"/>
    <lineage>
        <taxon>Eukaryota</taxon>
        <taxon>Metazoa</taxon>
        <taxon>Ecdysozoa</taxon>
        <taxon>Arthropoda</taxon>
        <taxon>Hexapoda</taxon>
        <taxon>Insecta</taxon>
        <taxon>Pterygota</taxon>
        <taxon>Neoptera</taxon>
        <taxon>Endopterygota</taxon>
        <taxon>Lepidoptera</taxon>
        <taxon>Glossata</taxon>
        <taxon>Ditrysia</taxon>
        <taxon>Gelechioidea</taxon>
        <taxon>Gelechiidae</taxon>
        <taxon>Apatetrinae</taxon>
        <taxon>Pectinophora</taxon>
    </lineage>
</organism>
<proteinExistence type="predicted"/>
<dbReference type="AlphaFoldDB" id="A0A1E1WHG2"/>
<feature type="compositionally biased region" description="Basic and acidic residues" evidence="1">
    <location>
        <begin position="62"/>
        <end position="76"/>
    </location>
</feature>
<feature type="non-terminal residue" evidence="2">
    <location>
        <position position="1"/>
    </location>
</feature>
<dbReference type="OrthoDB" id="6161835at2759"/>
<protein>
    <submittedName>
        <fullName evidence="2">Uncharacterized protein</fullName>
    </submittedName>
</protein>
<feature type="non-terminal residue" evidence="2">
    <location>
        <position position="100"/>
    </location>
</feature>
<feature type="region of interest" description="Disordered" evidence="1">
    <location>
        <begin position="45"/>
        <end position="100"/>
    </location>
</feature>
<dbReference type="EMBL" id="GDQN01004632">
    <property type="protein sequence ID" value="JAT86422.1"/>
    <property type="molecule type" value="Transcribed_RNA"/>
</dbReference>